<dbReference type="EMBL" id="CP045809">
    <property type="protein sequence ID" value="QHN35540.1"/>
    <property type="molecule type" value="Genomic_DNA"/>
</dbReference>
<feature type="transmembrane region" description="Helical" evidence="7">
    <location>
        <begin position="233"/>
        <end position="251"/>
    </location>
</feature>
<evidence type="ECO:0000313" key="10">
    <source>
        <dbReference type="Proteomes" id="UP001059836"/>
    </source>
</evidence>
<evidence type="ECO:0000256" key="7">
    <source>
        <dbReference type="SAM" id="Phobius"/>
    </source>
</evidence>
<dbReference type="InterPro" id="IPR000620">
    <property type="entry name" value="EamA_dom"/>
</dbReference>
<evidence type="ECO:0000256" key="6">
    <source>
        <dbReference type="SAM" id="MobiDB-lite"/>
    </source>
</evidence>
<feature type="domain" description="EamA" evidence="8">
    <location>
        <begin position="172"/>
        <end position="301"/>
    </location>
</feature>
<keyword evidence="3 7" id="KW-0812">Transmembrane</keyword>
<feature type="region of interest" description="Disordered" evidence="6">
    <location>
        <begin position="313"/>
        <end position="335"/>
    </location>
</feature>
<evidence type="ECO:0000256" key="3">
    <source>
        <dbReference type="ARBA" id="ARBA00022692"/>
    </source>
</evidence>
<comment type="similarity">
    <text evidence="2">Belongs to the EamA transporter family.</text>
</comment>
<dbReference type="PANTHER" id="PTHR32322:SF2">
    <property type="entry name" value="EAMA DOMAIN-CONTAINING PROTEIN"/>
    <property type="match status" value="1"/>
</dbReference>
<keyword evidence="4 7" id="KW-1133">Transmembrane helix</keyword>
<evidence type="ECO:0000256" key="2">
    <source>
        <dbReference type="ARBA" id="ARBA00007362"/>
    </source>
</evidence>
<dbReference type="InterPro" id="IPR037185">
    <property type="entry name" value="EmrE-like"/>
</dbReference>
<evidence type="ECO:0000313" key="9">
    <source>
        <dbReference type="EMBL" id="QHN35540.1"/>
    </source>
</evidence>
<feature type="transmembrane region" description="Helical" evidence="7">
    <location>
        <begin position="89"/>
        <end position="109"/>
    </location>
</feature>
<evidence type="ECO:0000259" key="8">
    <source>
        <dbReference type="Pfam" id="PF00892"/>
    </source>
</evidence>
<proteinExistence type="inferred from homology"/>
<feature type="transmembrane region" description="Helical" evidence="7">
    <location>
        <begin position="28"/>
        <end position="48"/>
    </location>
</feature>
<dbReference type="PANTHER" id="PTHR32322">
    <property type="entry name" value="INNER MEMBRANE TRANSPORTER"/>
    <property type="match status" value="1"/>
</dbReference>
<name>A0ABX6IJQ1_9ACTN</name>
<keyword evidence="10" id="KW-1185">Reference proteome</keyword>
<dbReference type="Proteomes" id="UP001059836">
    <property type="component" value="Chromosome"/>
</dbReference>
<feature type="transmembrane region" description="Helical" evidence="7">
    <location>
        <begin position="173"/>
        <end position="194"/>
    </location>
</feature>
<feature type="transmembrane region" description="Helical" evidence="7">
    <location>
        <begin position="286"/>
        <end position="305"/>
    </location>
</feature>
<feature type="domain" description="EamA" evidence="8">
    <location>
        <begin position="26"/>
        <end position="156"/>
    </location>
</feature>
<keyword evidence="5 7" id="KW-0472">Membrane</keyword>
<sequence length="363" mass="36902">MKYSSSTTVQLTAPLSSGGLPRRTGGPLWGFVGVAAFSLTVPLTRIAVRHDAMSPLFVGAGRAVLAATLAALLLAVTRTPIPSPGQWRRIAVVAAGVVLGFPLMTTFALSTASAGHGAVVIALLPAVTALVAVARTREHPPRRFWVCAALGAGATVAFAVAHAGAGSPGTSDLLLLGAVIAAAVGYAEGGLLATRIGAWQTISWALVLASPVMVSLTAWSALDHPPSAAPTEWAAFGYLGAVSMFLGFFAWYRGLAIGPMTRVSQIQLVQPVLSIAWAAVLLGEHLTWGTTVGAIAIIGFALAAVRARTSPPAAVGARTGSSQQQSGCEHRSECEHGSGCDHRSLPIGDAPVGTATPGSATLE</sequence>
<comment type="subcellular location">
    <subcellularLocation>
        <location evidence="1">Membrane</location>
        <topology evidence="1">Multi-pass membrane protein</topology>
    </subcellularLocation>
</comment>
<evidence type="ECO:0000256" key="5">
    <source>
        <dbReference type="ARBA" id="ARBA00023136"/>
    </source>
</evidence>
<reference evidence="9" key="1">
    <citation type="journal article" date="2021" name="Nat. Microbiol.">
        <title>Cocultivation of an ultrasmall environmental parasitic bacterium with lytic ability against bacteria associated with wastewater foams.</title>
        <authorList>
            <person name="Batinovic S."/>
            <person name="Rose J.J.A."/>
            <person name="Ratcliffe J."/>
            <person name="Seviour R.J."/>
            <person name="Petrovski S."/>
        </authorList>
    </citation>
    <scope>NUCLEOTIDE SEQUENCE</scope>
    <source>
        <strain evidence="9">CON9</strain>
    </source>
</reference>
<feature type="transmembrane region" description="Helical" evidence="7">
    <location>
        <begin position="201"/>
        <end position="221"/>
    </location>
</feature>
<dbReference type="SUPFAM" id="SSF103481">
    <property type="entry name" value="Multidrug resistance efflux transporter EmrE"/>
    <property type="match status" value="2"/>
</dbReference>
<feature type="transmembrane region" description="Helical" evidence="7">
    <location>
        <begin position="115"/>
        <end position="133"/>
    </location>
</feature>
<dbReference type="InterPro" id="IPR050638">
    <property type="entry name" value="AA-Vitamin_Transporters"/>
</dbReference>
<evidence type="ECO:0000256" key="1">
    <source>
        <dbReference type="ARBA" id="ARBA00004141"/>
    </source>
</evidence>
<evidence type="ECO:0000256" key="4">
    <source>
        <dbReference type="ARBA" id="ARBA00022989"/>
    </source>
</evidence>
<feature type="transmembrane region" description="Helical" evidence="7">
    <location>
        <begin position="54"/>
        <end position="77"/>
    </location>
</feature>
<dbReference type="Pfam" id="PF00892">
    <property type="entry name" value="EamA"/>
    <property type="match status" value="2"/>
</dbReference>
<feature type="transmembrane region" description="Helical" evidence="7">
    <location>
        <begin position="145"/>
        <end position="167"/>
    </location>
</feature>
<organism evidence="9 10">
    <name type="scientific">Gordonia pseudamarae</name>
    <dbReference type="NCBI Taxonomy" id="2831662"/>
    <lineage>
        <taxon>Bacteria</taxon>
        <taxon>Bacillati</taxon>
        <taxon>Actinomycetota</taxon>
        <taxon>Actinomycetes</taxon>
        <taxon>Mycobacteriales</taxon>
        <taxon>Gordoniaceae</taxon>
        <taxon>Gordonia</taxon>
    </lineage>
</organism>
<accession>A0ABX6IJQ1</accession>
<feature type="transmembrane region" description="Helical" evidence="7">
    <location>
        <begin position="263"/>
        <end position="280"/>
    </location>
</feature>
<gene>
    <name evidence="9" type="ORF">GII31_12275</name>
</gene>
<protein>
    <submittedName>
        <fullName evidence="9">EamA family transporter</fullName>
    </submittedName>
</protein>